<comment type="caution">
    <text evidence="10">The sequence shown here is derived from an EMBL/GenBank/DDBJ whole genome shotgun (WGS) entry which is preliminary data.</text>
</comment>
<proteinExistence type="predicted"/>
<dbReference type="RefSeq" id="WP_121064167.1">
    <property type="nucleotide sequence ID" value="NZ_RBIQ01000007.1"/>
</dbReference>
<keyword evidence="6 8" id="KW-0472">Membrane</keyword>
<dbReference type="AlphaFoldDB" id="A0A495EDL0"/>
<evidence type="ECO:0000313" key="10">
    <source>
        <dbReference type="EMBL" id="RKR14709.1"/>
    </source>
</evidence>
<name>A0A495EDL0_9FLAO</name>
<feature type="transmembrane region" description="Helical" evidence="8">
    <location>
        <begin position="199"/>
        <end position="218"/>
    </location>
</feature>
<keyword evidence="11" id="KW-1185">Reference proteome</keyword>
<dbReference type="Pfam" id="PF18916">
    <property type="entry name" value="Lycopene_cyc"/>
    <property type="match status" value="2"/>
</dbReference>
<dbReference type="EMBL" id="RBIQ01000007">
    <property type="protein sequence ID" value="RKR14709.1"/>
    <property type="molecule type" value="Genomic_DNA"/>
</dbReference>
<feature type="transmembrane region" description="Helical" evidence="8">
    <location>
        <begin position="106"/>
        <end position="124"/>
    </location>
</feature>
<evidence type="ECO:0000256" key="7">
    <source>
        <dbReference type="ARBA" id="ARBA00023235"/>
    </source>
</evidence>
<protein>
    <submittedName>
        <fullName evidence="10">Lycopene cyclase domain-containing protein</fullName>
    </submittedName>
</protein>
<evidence type="ECO:0000256" key="1">
    <source>
        <dbReference type="ARBA" id="ARBA00004141"/>
    </source>
</evidence>
<dbReference type="GO" id="GO:0016020">
    <property type="term" value="C:membrane"/>
    <property type="evidence" value="ECO:0007669"/>
    <property type="project" value="UniProtKB-SubCell"/>
</dbReference>
<dbReference type="OrthoDB" id="5195186at2"/>
<feature type="domain" description="Lycopene cyclase" evidence="9">
    <location>
        <begin position="2"/>
        <end position="91"/>
    </location>
</feature>
<feature type="transmembrane region" description="Helical" evidence="8">
    <location>
        <begin position="130"/>
        <end position="150"/>
    </location>
</feature>
<dbReference type="InterPro" id="IPR017825">
    <property type="entry name" value="Lycopene_cyclase_dom"/>
</dbReference>
<evidence type="ECO:0000256" key="8">
    <source>
        <dbReference type="SAM" id="Phobius"/>
    </source>
</evidence>
<sequence length="228" mass="26746">MYLYLILNIVSISIPFAYSFHKKMNFIKYWKAIFSSILLVGLAFILWDAIFTLDGVWGFNTKYHLPYKLLGLPLEEWLFFICIPYASVFIHYAFDYYFPTIKLSKRVTQIISVLIIIILSITILNNLEKVYTSVNFSIAVILLIIGYLRIKKLQKFYISFLIILIPFFIVNGILTGSFIEEPIVWYNNNENLGIRLFTIPIEDTVYAFNLLFINVVLIDEFKSILKKE</sequence>
<comment type="subcellular location">
    <subcellularLocation>
        <location evidence="1">Membrane</location>
        <topology evidence="1">Multi-pass membrane protein</topology>
    </subcellularLocation>
</comment>
<accession>A0A495EDL0</accession>
<evidence type="ECO:0000256" key="4">
    <source>
        <dbReference type="ARBA" id="ARBA00022746"/>
    </source>
</evidence>
<feature type="transmembrane region" description="Helical" evidence="8">
    <location>
        <begin position="33"/>
        <end position="57"/>
    </location>
</feature>
<evidence type="ECO:0000256" key="3">
    <source>
        <dbReference type="ARBA" id="ARBA00022692"/>
    </source>
</evidence>
<feature type="transmembrane region" description="Helical" evidence="8">
    <location>
        <begin position="6"/>
        <end position="21"/>
    </location>
</feature>
<dbReference type="GO" id="GO:0016117">
    <property type="term" value="P:carotenoid biosynthetic process"/>
    <property type="evidence" value="ECO:0007669"/>
    <property type="project" value="UniProtKB-KW"/>
</dbReference>
<keyword evidence="5 8" id="KW-1133">Transmembrane helix</keyword>
<keyword evidence="3 8" id="KW-0812">Transmembrane</keyword>
<dbReference type="Proteomes" id="UP000269412">
    <property type="component" value="Unassembled WGS sequence"/>
</dbReference>
<feature type="transmembrane region" description="Helical" evidence="8">
    <location>
        <begin position="157"/>
        <end position="179"/>
    </location>
</feature>
<comment type="pathway">
    <text evidence="2">Carotenoid biosynthesis.</text>
</comment>
<keyword evidence="4" id="KW-0125">Carotenoid biosynthesis</keyword>
<dbReference type="NCBIfam" id="TIGR03462">
    <property type="entry name" value="CarR_dom_SF"/>
    <property type="match status" value="2"/>
</dbReference>
<dbReference type="GO" id="GO:0045436">
    <property type="term" value="F:lycopene beta cyclase activity"/>
    <property type="evidence" value="ECO:0007669"/>
    <property type="project" value="UniProtKB-ARBA"/>
</dbReference>
<gene>
    <name evidence="10" type="ORF">CLV91_0787</name>
</gene>
<organism evidence="10 11">
    <name type="scientific">Maribacter vaceletii</name>
    <dbReference type="NCBI Taxonomy" id="1206816"/>
    <lineage>
        <taxon>Bacteria</taxon>
        <taxon>Pseudomonadati</taxon>
        <taxon>Bacteroidota</taxon>
        <taxon>Flavobacteriia</taxon>
        <taxon>Flavobacteriales</taxon>
        <taxon>Flavobacteriaceae</taxon>
        <taxon>Maribacter</taxon>
    </lineage>
</organism>
<evidence type="ECO:0000256" key="5">
    <source>
        <dbReference type="ARBA" id="ARBA00022989"/>
    </source>
</evidence>
<evidence type="ECO:0000259" key="9">
    <source>
        <dbReference type="Pfam" id="PF18916"/>
    </source>
</evidence>
<feature type="domain" description="Lycopene cyclase" evidence="9">
    <location>
        <begin position="129"/>
        <end position="218"/>
    </location>
</feature>
<reference evidence="10 11" key="1">
    <citation type="submission" date="2018-10" db="EMBL/GenBank/DDBJ databases">
        <title>Genomic Encyclopedia of Archaeal and Bacterial Type Strains, Phase II (KMG-II): from individual species to whole genera.</title>
        <authorList>
            <person name="Goeker M."/>
        </authorList>
    </citation>
    <scope>NUCLEOTIDE SEQUENCE [LARGE SCALE GENOMIC DNA]</scope>
    <source>
        <strain evidence="10 11">DSM 25230</strain>
    </source>
</reference>
<evidence type="ECO:0000313" key="11">
    <source>
        <dbReference type="Proteomes" id="UP000269412"/>
    </source>
</evidence>
<feature type="transmembrane region" description="Helical" evidence="8">
    <location>
        <begin position="77"/>
        <end position="94"/>
    </location>
</feature>
<dbReference type="GO" id="GO:0016872">
    <property type="term" value="F:intramolecular lyase activity"/>
    <property type="evidence" value="ECO:0007669"/>
    <property type="project" value="InterPro"/>
</dbReference>
<evidence type="ECO:0000256" key="6">
    <source>
        <dbReference type="ARBA" id="ARBA00023136"/>
    </source>
</evidence>
<evidence type="ECO:0000256" key="2">
    <source>
        <dbReference type="ARBA" id="ARBA00004829"/>
    </source>
</evidence>
<keyword evidence="7" id="KW-0413">Isomerase</keyword>